<feature type="transmembrane region" description="Helical" evidence="7">
    <location>
        <begin position="279"/>
        <end position="301"/>
    </location>
</feature>
<evidence type="ECO:0000256" key="6">
    <source>
        <dbReference type="SAM" id="Coils"/>
    </source>
</evidence>
<keyword evidence="7" id="KW-0472">Membrane</keyword>
<evidence type="ECO:0000256" key="5">
    <source>
        <dbReference type="ARBA" id="ARBA00022777"/>
    </source>
</evidence>
<comment type="caution">
    <text evidence="9">The sequence shown here is derived from an EMBL/GenBank/DDBJ whole genome shotgun (WGS) entry which is preliminary data.</text>
</comment>
<sequence>MISQFRLSFRAWLMLISAASAIPIIIFSAFTLHLLEVKQRDAVYDFLGVQARITATQVDQRIETALATLHALALSDAALSGNIQALHAQSRRLAGNFTDANAIVFICKDGENIFNTNVDFGKELPRIGAIDSFKSSVRTGSPSVSDMFLGSVTKAPVIAINYPTKIPEYGDCILRLTIRPSAFNSIMSAQNAPKGWTFSLIDSTGTIIGRNREPEKFIGTKITQSVLDALADGIDGPFDAYTMSGDPVKAKLQKISKFNLYVAVGAPLDDLISGTRRSLIIYSVGGIAAAWAGLLIAFWVARHLNNQLRLASGASIALGLGAQPSINNSSVSELNAIGNSLTAASAHQQKVTAALAESESKEAELAAANAALASQTEELVRSNAELEQFAYVASHDLREPLRMISSYLSLLERRYGDRLDGDGLEFIGFARDGAKRMDHLVLDLLDLSRIERKGDPIVPMPIMPSVQLALTNLGMTIKDNSAIITTDDAIQHSWVLGDPTQIMRLFQNLIGNSLKYRKPDADPVIQIGGRHLDGYWQFSVGDNGIGIASEYFERVFGIFQRLHTREKYEGTGIGLAVCKKIVERHRGRIWVESIPSEGSTFHFTVLSAARPGGMTATGTDPA</sequence>
<dbReference type="EMBL" id="JXSL01000030">
    <property type="protein sequence ID" value="KIL97482.1"/>
    <property type="molecule type" value="Genomic_DNA"/>
</dbReference>
<dbReference type="Pfam" id="PF02518">
    <property type="entry name" value="HATPase_c"/>
    <property type="match status" value="1"/>
</dbReference>
<evidence type="ECO:0000313" key="9">
    <source>
        <dbReference type="EMBL" id="KIL97482.1"/>
    </source>
</evidence>
<gene>
    <name evidence="9" type="ORF">CCC_00543</name>
</gene>
<reference evidence="9 10" key="1">
    <citation type="submission" date="2015-01" db="EMBL/GenBank/DDBJ databases">
        <title>Genome Sequence of Magnetospirillum magnetotacticum Strain MS-1.</title>
        <authorList>
            <person name="Marinov G.K."/>
            <person name="Smalley M.D."/>
            <person name="DeSalvo G."/>
        </authorList>
    </citation>
    <scope>NUCLEOTIDE SEQUENCE [LARGE SCALE GENOMIC DNA]</scope>
    <source>
        <strain evidence="9 10">MS-1</strain>
    </source>
</reference>
<dbReference type="Gene3D" id="3.30.565.10">
    <property type="entry name" value="Histidine kinase-like ATPase, C-terminal domain"/>
    <property type="match status" value="1"/>
</dbReference>
<evidence type="ECO:0000313" key="10">
    <source>
        <dbReference type="Proteomes" id="UP000031971"/>
    </source>
</evidence>
<evidence type="ECO:0000256" key="7">
    <source>
        <dbReference type="SAM" id="Phobius"/>
    </source>
</evidence>
<keyword evidence="7" id="KW-0812">Transmembrane</keyword>
<feature type="domain" description="Histidine kinase" evidence="8">
    <location>
        <begin position="392"/>
        <end position="609"/>
    </location>
</feature>
<dbReference type="InterPro" id="IPR003594">
    <property type="entry name" value="HATPase_dom"/>
</dbReference>
<dbReference type="InterPro" id="IPR036890">
    <property type="entry name" value="HATPase_C_sf"/>
</dbReference>
<dbReference type="FunFam" id="3.30.565.10:FF:000006">
    <property type="entry name" value="Sensor histidine kinase WalK"/>
    <property type="match status" value="1"/>
</dbReference>
<dbReference type="InterPro" id="IPR003661">
    <property type="entry name" value="HisK_dim/P_dom"/>
</dbReference>
<dbReference type="Proteomes" id="UP000031971">
    <property type="component" value="Unassembled WGS sequence"/>
</dbReference>
<protein>
    <recommendedName>
        <fullName evidence="2">histidine kinase</fullName>
        <ecNumber evidence="2">2.7.13.3</ecNumber>
    </recommendedName>
</protein>
<evidence type="ECO:0000256" key="3">
    <source>
        <dbReference type="ARBA" id="ARBA00022553"/>
    </source>
</evidence>
<evidence type="ECO:0000256" key="4">
    <source>
        <dbReference type="ARBA" id="ARBA00022679"/>
    </source>
</evidence>
<keyword evidence="10" id="KW-1185">Reference proteome</keyword>
<keyword evidence="7" id="KW-1133">Transmembrane helix</keyword>
<dbReference type="PROSITE" id="PS50109">
    <property type="entry name" value="HIS_KIN"/>
    <property type="match status" value="1"/>
</dbReference>
<keyword evidence="6" id="KW-0175">Coiled coil</keyword>
<comment type="catalytic activity">
    <reaction evidence="1">
        <text>ATP + protein L-histidine = ADP + protein N-phospho-L-histidine.</text>
        <dbReference type="EC" id="2.7.13.3"/>
    </reaction>
</comment>
<dbReference type="EC" id="2.7.13.3" evidence="2"/>
<dbReference type="SMART" id="SM00388">
    <property type="entry name" value="HisKA"/>
    <property type="match status" value="1"/>
</dbReference>
<dbReference type="PANTHER" id="PTHR43304:SF1">
    <property type="entry name" value="PAC DOMAIN-CONTAINING PROTEIN"/>
    <property type="match status" value="1"/>
</dbReference>
<dbReference type="GO" id="GO:0000155">
    <property type="term" value="F:phosphorelay sensor kinase activity"/>
    <property type="evidence" value="ECO:0007669"/>
    <property type="project" value="InterPro"/>
</dbReference>
<feature type="transmembrane region" description="Helical" evidence="7">
    <location>
        <begin position="12"/>
        <end position="35"/>
    </location>
</feature>
<keyword evidence="5 9" id="KW-0418">Kinase</keyword>
<dbReference type="Pfam" id="PF00512">
    <property type="entry name" value="HisKA"/>
    <property type="match status" value="1"/>
</dbReference>
<organism evidence="9 10">
    <name type="scientific">Paramagnetospirillum magnetotacticum MS-1</name>
    <dbReference type="NCBI Taxonomy" id="272627"/>
    <lineage>
        <taxon>Bacteria</taxon>
        <taxon>Pseudomonadati</taxon>
        <taxon>Pseudomonadota</taxon>
        <taxon>Alphaproteobacteria</taxon>
        <taxon>Rhodospirillales</taxon>
        <taxon>Magnetospirillaceae</taxon>
        <taxon>Paramagnetospirillum</taxon>
    </lineage>
</organism>
<dbReference type="STRING" id="272627.CCC_00543"/>
<dbReference type="CDD" id="cd00082">
    <property type="entry name" value="HisKA"/>
    <property type="match status" value="1"/>
</dbReference>
<dbReference type="PRINTS" id="PR00344">
    <property type="entry name" value="BCTRLSENSOR"/>
</dbReference>
<dbReference type="SUPFAM" id="SSF55874">
    <property type="entry name" value="ATPase domain of HSP90 chaperone/DNA topoisomerase II/histidine kinase"/>
    <property type="match status" value="1"/>
</dbReference>
<dbReference type="SUPFAM" id="SSF47384">
    <property type="entry name" value="Homodimeric domain of signal transducing histidine kinase"/>
    <property type="match status" value="1"/>
</dbReference>
<dbReference type="Gene3D" id="1.10.287.130">
    <property type="match status" value="1"/>
</dbReference>
<dbReference type="RefSeq" id="WP_236686396.1">
    <property type="nucleotide sequence ID" value="NZ_JXSL01000030.1"/>
</dbReference>
<name>A0A0C2U7N5_PARME</name>
<proteinExistence type="predicted"/>
<dbReference type="InterPro" id="IPR052162">
    <property type="entry name" value="Sensor_kinase/Photoreceptor"/>
</dbReference>
<dbReference type="InterPro" id="IPR036097">
    <property type="entry name" value="HisK_dim/P_sf"/>
</dbReference>
<keyword evidence="4" id="KW-0808">Transferase</keyword>
<dbReference type="InterPro" id="IPR005467">
    <property type="entry name" value="His_kinase_dom"/>
</dbReference>
<dbReference type="PANTHER" id="PTHR43304">
    <property type="entry name" value="PHYTOCHROME-LIKE PROTEIN CPH1"/>
    <property type="match status" value="1"/>
</dbReference>
<feature type="coiled-coil region" evidence="6">
    <location>
        <begin position="358"/>
        <end position="385"/>
    </location>
</feature>
<keyword evidence="3" id="KW-0597">Phosphoprotein</keyword>
<dbReference type="InterPro" id="IPR004358">
    <property type="entry name" value="Sig_transdc_His_kin-like_C"/>
</dbReference>
<dbReference type="SMART" id="SM00387">
    <property type="entry name" value="HATPase_c"/>
    <property type="match status" value="1"/>
</dbReference>
<evidence type="ECO:0000259" key="8">
    <source>
        <dbReference type="PROSITE" id="PS50109"/>
    </source>
</evidence>
<dbReference type="AlphaFoldDB" id="A0A0C2U7N5"/>
<accession>A0A0C2U7N5</accession>
<dbReference type="Gene3D" id="3.30.450.20">
    <property type="entry name" value="PAS domain"/>
    <property type="match status" value="1"/>
</dbReference>
<evidence type="ECO:0000256" key="2">
    <source>
        <dbReference type="ARBA" id="ARBA00012438"/>
    </source>
</evidence>
<evidence type="ECO:0000256" key="1">
    <source>
        <dbReference type="ARBA" id="ARBA00000085"/>
    </source>
</evidence>